<keyword evidence="4 10" id="KW-0999">Mitochondrion inner membrane</keyword>
<gene>
    <name evidence="12" type="ORF">CONCODRAFT_16412</name>
</gene>
<keyword evidence="13" id="KW-1185">Reference proteome</keyword>
<organism evidence="12 13">
    <name type="scientific">Conidiobolus coronatus (strain ATCC 28846 / CBS 209.66 / NRRL 28638)</name>
    <name type="common">Delacroixia coronata</name>
    <dbReference type="NCBI Taxonomy" id="796925"/>
    <lineage>
        <taxon>Eukaryota</taxon>
        <taxon>Fungi</taxon>
        <taxon>Fungi incertae sedis</taxon>
        <taxon>Zoopagomycota</taxon>
        <taxon>Entomophthoromycotina</taxon>
        <taxon>Entomophthoromycetes</taxon>
        <taxon>Entomophthorales</taxon>
        <taxon>Ancylistaceae</taxon>
        <taxon>Conidiobolus</taxon>
    </lineage>
</organism>
<dbReference type="Proteomes" id="UP000070444">
    <property type="component" value="Unassembled WGS sequence"/>
</dbReference>
<accession>A0A137PAW9</accession>
<keyword evidence="4 10" id="KW-0472">Membrane</keyword>
<evidence type="ECO:0000256" key="8">
    <source>
        <dbReference type="ARBA" id="ARBA00023128"/>
    </source>
</evidence>
<evidence type="ECO:0000256" key="3">
    <source>
        <dbReference type="ARBA" id="ARBA00022723"/>
    </source>
</evidence>
<evidence type="ECO:0000256" key="10">
    <source>
        <dbReference type="RuleBase" id="RU367043"/>
    </source>
</evidence>
<dbReference type="AlphaFoldDB" id="A0A137PAW9"/>
<proteinExistence type="inferred from homology"/>
<evidence type="ECO:0000256" key="9">
    <source>
        <dbReference type="ARBA" id="ARBA00023157"/>
    </source>
</evidence>
<dbReference type="STRING" id="796925.A0A137PAW9"/>
<dbReference type="SUPFAM" id="SSF144122">
    <property type="entry name" value="Tim10-like"/>
    <property type="match status" value="1"/>
</dbReference>
<evidence type="ECO:0000256" key="5">
    <source>
        <dbReference type="ARBA" id="ARBA00022833"/>
    </source>
</evidence>
<keyword evidence="8 10" id="KW-0496">Mitochondrion</keyword>
<keyword evidence="7 10" id="KW-0811">Translocation</keyword>
<keyword evidence="6 10" id="KW-0653">Protein transport</keyword>
<reference evidence="12 13" key="1">
    <citation type="journal article" date="2015" name="Genome Biol. Evol.">
        <title>Phylogenomic analyses indicate that early fungi evolved digesting cell walls of algal ancestors of land plants.</title>
        <authorList>
            <person name="Chang Y."/>
            <person name="Wang S."/>
            <person name="Sekimoto S."/>
            <person name="Aerts A.L."/>
            <person name="Choi C."/>
            <person name="Clum A."/>
            <person name="LaButti K.M."/>
            <person name="Lindquist E.A."/>
            <person name="Yee Ngan C."/>
            <person name="Ohm R.A."/>
            <person name="Salamov A.A."/>
            <person name="Grigoriev I.V."/>
            <person name="Spatafora J.W."/>
            <person name="Berbee M.L."/>
        </authorList>
    </citation>
    <scope>NUCLEOTIDE SEQUENCE [LARGE SCALE GENOMIC DNA]</scope>
    <source>
        <strain evidence="12 13">NRRL 28638</strain>
    </source>
</reference>
<dbReference type="InterPro" id="IPR004217">
    <property type="entry name" value="Tim10-like"/>
</dbReference>
<dbReference type="GO" id="GO:0015031">
    <property type="term" value="P:protein transport"/>
    <property type="evidence" value="ECO:0007669"/>
    <property type="project" value="UniProtKB-KW"/>
</dbReference>
<dbReference type="GO" id="GO:0046872">
    <property type="term" value="F:metal ion binding"/>
    <property type="evidence" value="ECO:0007669"/>
    <property type="project" value="UniProtKB-KW"/>
</dbReference>
<comment type="function">
    <text evidence="10">Mitochondrial intermembrane chaperone that participates in the import and insertion of some multi-pass transmembrane proteins into the mitochondrial inner membrane. Also required for the transfer of beta-barrel precursors from the TOM complex to the sorting and assembly machinery (SAM complex) of the outer membrane. Acts as a chaperone-like protein that protects the hydrophobic precursors from aggregation and guide them through the mitochondrial intermembrane space.</text>
</comment>
<keyword evidence="9 10" id="KW-1015">Disulfide bond</keyword>
<protein>
    <recommendedName>
        <fullName evidence="10">Mitochondrial import inner membrane translocase subunit</fullName>
    </recommendedName>
</protein>
<dbReference type="Gene3D" id="1.10.287.810">
    <property type="entry name" value="Mitochondrial import inner membrane translocase subunit tim13 like domains"/>
    <property type="match status" value="1"/>
</dbReference>
<dbReference type="Pfam" id="PF02953">
    <property type="entry name" value="zf-Tim10_DDP"/>
    <property type="match status" value="1"/>
</dbReference>
<dbReference type="PANTHER" id="PTHR13172">
    <property type="entry name" value="MITOCHONDRIAL IMPORT INNER MEMBRANE TRANSLOCASE SUBUNIT TIM9B"/>
    <property type="match status" value="1"/>
</dbReference>
<dbReference type="GO" id="GO:0005743">
    <property type="term" value="C:mitochondrial inner membrane"/>
    <property type="evidence" value="ECO:0007669"/>
    <property type="project" value="UniProtKB-SubCell"/>
</dbReference>
<comment type="domain">
    <text evidence="10">The twin CX3C motif contains 4 conserved Cys residues that form 2 disulfide bonds in the mitochondrial intermembrane space.</text>
</comment>
<dbReference type="EMBL" id="KQ964459">
    <property type="protein sequence ID" value="KXN72167.1"/>
    <property type="molecule type" value="Genomic_DNA"/>
</dbReference>
<comment type="subunit">
    <text evidence="10">Heterohexamer.</text>
</comment>
<evidence type="ECO:0000313" key="13">
    <source>
        <dbReference type="Proteomes" id="UP000070444"/>
    </source>
</evidence>
<evidence type="ECO:0000256" key="7">
    <source>
        <dbReference type="ARBA" id="ARBA00023010"/>
    </source>
</evidence>
<keyword evidence="10" id="KW-0143">Chaperone</keyword>
<dbReference type="OrthoDB" id="1551503at2759"/>
<evidence type="ECO:0000256" key="2">
    <source>
        <dbReference type="ARBA" id="ARBA00022448"/>
    </source>
</evidence>
<comment type="subcellular location">
    <subcellularLocation>
        <location evidence="10">Mitochondrion inner membrane</location>
        <topology evidence="10">Peripheral membrane protein</topology>
        <orientation evidence="10">Intermembrane side</orientation>
    </subcellularLocation>
</comment>
<dbReference type="InterPro" id="IPR035427">
    <property type="entry name" value="Tim10-like_dom_sf"/>
</dbReference>
<evidence type="ECO:0000313" key="12">
    <source>
        <dbReference type="EMBL" id="KXN72167.1"/>
    </source>
</evidence>
<dbReference type="InterPro" id="IPR050673">
    <property type="entry name" value="Mito_inner_translocase_sub"/>
</dbReference>
<evidence type="ECO:0000259" key="11">
    <source>
        <dbReference type="Pfam" id="PF02953"/>
    </source>
</evidence>
<sequence length="92" mass="10724">MNVDPNNLSYEEQVKLERFMIKIQAKESYSNFSAATYTCFNKCINDFYSKILSNREVECVSSCLDDFISQSQRVTKRFGEENIKMQQAANNQ</sequence>
<dbReference type="OMA" id="NAMVEQK"/>
<evidence type="ECO:0000256" key="4">
    <source>
        <dbReference type="ARBA" id="ARBA00022792"/>
    </source>
</evidence>
<feature type="domain" description="Tim10-like" evidence="11">
    <location>
        <begin position="20"/>
        <end position="79"/>
    </location>
</feature>
<evidence type="ECO:0000256" key="1">
    <source>
        <dbReference type="ARBA" id="ARBA00006720"/>
    </source>
</evidence>
<name>A0A137PAW9_CONC2</name>
<evidence type="ECO:0000256" key="6">
    <source>
        <dbReference type="ARBA" id="ARBA00022927"/>
    </source>
</evidence>
<keyword evidence="2 10" id="KW-0813">Transport</keyword>
<keyword evidence="5" id="KW-0862">Zinc</keyword>
<comment type="similarity">
    <text evidence="1 10">Belongs to the small Tim family.</text>
</comment>
<keyword evidence="3" id="KW-0479">Metal-binding</keyword>